<dbReference type="InterPro" id="IPR002347">
    <property type="entry name" value="SDR_fam"/>
</dbReference>
<dbReference type="PANTHER" id="PTHR43976">
    <property type="entry name" value="SHORT CHAIN DEHYDROGENASE"/>
    <property type="match status" value="1"/>
</dbReference>
<comment type="similarity">
    <text evidence="1 3">Belongs to the short-chain dehydrogenases/reductases (SDR) family.</text>
</comment>
<dbReference type="InterPro" id="IPR051911">
    <property type="entry name" value="SDR_oxidoreductase"/>
</dbReference>
<dbReference type="PRINTS" id="PR00080">
    <property type="entry name" value="SDRFAMILY"/>
</dbReference>
<dbReference type="Gene3D" id="3.40.50.720">
    <property type="entry name" value="NAD(P)-binding Rossmann-like Domain"/>
    <property type="match status" value="1"/>
</dbReference>
<dbReference type="SUPFAM" id="SSF51735">
    <property type="entry name" value="NAD(P)-binding Rossmann-fold domains"/>
    <property type="match status" value="1"/>
</dbReference>
<dbReference type="InterPro" id="IPR036291">
    <property type="entry name" value="NAD(P)-bd_dom_sf"/>
</dbReference>
<dbReference type="FunFam" id="3.40.50.720:FF:000084">
    <property type="entry name" value="Short-chain dehydrogenase reductase"/>
    <property type="match status" value="1"/>
</dbReference>
<name>A0A4Q0XPH7_9BACT</name>
<dbReference type="InterPro" id="IPR020904">
    <property type="entry name" value="Sc_DH/Rdtase_CS"/>
</dbReference>
<keyword evidence="5" id="KW-1185">Reference proteome</keyword>
<dbReference type="CDD" id="cd05374">
    <property type="entry name" value="17beta-HSD-like_SDR_c"/>
    <property type="match status" value="1"/>
</dbReference>
<gene>
    <name evidence="4" type="ORF">CRV04_07295</name>
</gene>
<keyword evidence="2" id="KW-0560">Oxidoreductase</keyword>
<dbReference type="Proteomes" id="UP000290657">
    <property type="component" value="Unassembled WGS sequence"/>
</dbReference>
<evidence type="ECO:0000256" key="1">
    <source>
        <dbReference type="ARBA" id="ARBA00006484"/>
    </source>
</evidence>
<evidence type="ECO:0000313" key="5">
    <source>
        <dbReference type="Proteomes" id="UP000290657"/>
    </source>
</evidence>
<dbReference type="PANTHER" id="PTHR43976:SF16">
    <property type="entry name" value="SHORT-CHAIN DEHYDROGENASE_REDUCTASE FAMILY PROTEIN"/>
    <property type="match status" value="1"/>
</dbReference>
<evidence type="ECO:0000256" key="2">
    <source>
        <dbReference type="ARBA" id="ARBA00023002"/>
    </source>
</evidence>
<reference evidence="4 5" key="1">
    <citation type="submission" date="2017-10" db="EMBL/GenBank/DDBJ databases">
        <title>Genomics of the genus Arcobacter.</title>
        <authorList>
            <person name="Perez-Cataluna A."/>
            <person name="Figueras M.J."/>
        </authorList>
    </citation>
    <scope>NUCLEOTIDE SEQUENCE [LARGE SCALE GENOMIC DNA]</scope>
    <source>
        <strain evidence="4 5">CECT 8987</strain>
    </source>
</reference>
<dbReference type="OrthoDB" id="658698at2"/>
<dbReference type="GO" id="GO:0016491">
    <property type="term" value="F:oxidoreductase activity"/>
    <property type="evidence" value="ECO:0007669"/>
    <property type="project" value="UniProtKB-KW"/>
</dbReference>
<dbReference type="PRINTS" id="PR00081">
    <property type="entry name" value="GDHRDH"/>
</dbReference>
<sequence length="276" mass="30285">MKKVVLITGATSGMGLQTALLLAQKGYIVYAGARKVSQDLEEIIEKHKVTINIIHVDVTQTQSIEAAVNTIMQNEKRIDVLVNNAGFGLLSTLEDGTDEEMYQQFDVNVFGLIKMTRAVLPHMRKAKKGVIINISSFLGKMGLPLLSHYNASKHAVEGITDSLRFEVASYNIRVHSVLAGLFKTNFVNKGLKVNDQTTSLDSAYQELVSHFATIVANAINEGPSPVAIAQAVLKIIEDEQSDIAVQVGAESEIFVPLKKQLDDKAFEQKVKETFNI</sequence>
<proteinExistence type="inferred from homology"/>
<evidence type="ECO:0000256" key="3">
    <source>
        <dbReference type="RuleBase" id="RU000363"/>
    </source>
</evidence>
<protein>
    <submittedName>
        <fullName evidence="4">Short-chain dehydrogenase/reductase</fullName>
    </submittedName>
</protein>
<organism evidence="4 5">
    <name type="scientific">Candidatus Marinarcus aquaticus</name>
    <dbReference type="NCBI Taxonomy" id="2044504"/>
    <lineage>
        <taxon>Bacteria</taxon>
        <taxon>Pseudomonadati</taxon>
        <taxon>Campylobacterota</taxon>
        <taxon>Epsilonproteobacteria</taxon>
        <taxon>Campylobacterales</taxon>
        <taxon>Arcobacteraceae</taxon>
        <taxon>Candidatus Marinarcus</taxon>
    </lineage>
</organism>
<evidence type="ECO:0000313" key="4">
    <source>
        <dbReference type="EMBL" id="RXJ57609.1"/>
    </source>
</evidence>
<dbReference type="Pfam" id="PF00106">
    <property type="entry name" value="adh_short"/>
    <property type="match status" value="1"/>
</dbReference>
<comment type="caution">
    <text evidence="4">The sequence shown here is derived from an EMBL/GenBank/DDBJ whole genome shotgun (WGS) entry which is preliminary data.</text>
</comment>
<dbReference type="RefSeq" id="WP_128996181.1">
    <property type="nucleotide sequence ID" value="NZ_PDKN01000004.1"/>
</dbReference>
<dbReference type="PROSITE" id="PS00061">
    <property type="entry name" value="ADH_SHORT"/>
    <property type="match status" value="1"/>
</dbReference>
<dbReference type="EMBL" id="PDKN01000004">
    <property type="protein sequence ID" value="RXJ57609.1"/>
    <property type="molecule type" value="Genomic_DNA"/>
</dbReference>
<accession>A0A4Q0XPH7</accession>
<dbReference type="AlphaFoldDB" id="A0A4Q0XPH7"/>